<evidence type="ECO:0000256" key="1">
    <source>
        <dbReference type="SAM" id="MobiDB-lite"/>
    </source>
</evidence>
<evidence type="ECO:0000313" key="5">
    <source>
        <dbReference type="Proteomes" id="UP001349994"/>
    </source>
</evidence>
<comment type="caution">
    <text evidence="4">The sequence shown here is derived from an EMBL/GenBank/DDBJ whole genome shotgun (WGS) entry which is preliminary data.</text>
</comment>
<name>A0ABU6IGL7_9ACTN</name>
<feature type="transmembrane region" description="Helical" evidence="2">
    <location>
        <begin position="166"/>
        <end position="190"/>
    </location>
</feature>
<feature type="transmembrane region" description="Helical" evidence="2">
    <location>
        <begin position="104"/>
        <end position="127"/>
    </location>
</feature>
<keyword evidence="4" id="KW-0378">Hydrolase</keyword>
<keyword evidence="4" id="KW-0645">Protease</keyword>
<dbReference type="GO" id="GO:0008233">
    <property type="term" value="F:peptidase activity"/>
    <property type="evidence" value="ECO:0007669"/>
    <property type="project" value="UniProtKB-KW"/>
</dbReference>
<feature type="transmembrane region" description="Helical" evidence="2">
    <location>
        <begin position="60"/>
        <end position="84"/>
    </location>
</feature>
<dbReference type="Proteomes" id="UP001349994">
    <property type="component" value="Unassembled WGS sequence"/>
</dbReference>
<proteinExistence type="predicted"/>
<feature type="region of interest" description="Disordered" evidence="1">
    <location>
        <begin position="1"/>
        <end position="27"/>
    </location>
</feature>
<dbReference type="EMBL" id="JAYMFF010000006">
    <property type="protein sequence ID" value="MEC4175593.1"/>
    <property type="molecule type" value="Genomic_DNA"/>
</dbReference>
<reference evidence="4 5" key="1">
    <citation type="submission" date="2024-01" db="EMBL/GenBank/DDBJ databases">
        <title>novel species in genus Adlercreutzia.</title>
        <authorList>
            <person name="Liu X."/>
        </authorList>
    </citation>
    <scope>NUCLEOTIDE SEQUENCE [LARGE SCALE GENOMIC DNA]</scope>
    <source>
        <strain evidence="4 5">R7</strain>
    </source>
</reference>
<dbReference type="EC" id="3.4.-.-" evidence="4"/>
<feature type="transmembrane region" description="Helical" evidence="2">
    <location>
        <begin position="239"/>
        <end position="256"/>
    </location>
</feature>
<sequence>MEERKAASESAVAAAPTSAEAPSPTTVASAIGTADVPSAPSPAGNSHAGVLTHRLPLTAICLLLSAAAGAALTALGSGAVGPAVPGAAGADAAPLTPALIGHRLALLAGTAALTALVEELVFRGVLLRALLRALPHTRALLASALLFALPHALPIGLSSAEAAPDMAAAALSLGLKFAQALAFGLVMASVAAPRDHVRASGLAIAVALHGLYDAVCFAPAVLATGTFPATYITAQPNELAALAASILLLAPAAVRTQRTQV</sequence>
<dbReference type="InterPro" id="IPR003675">
    <property type="entry name" value="Rce1/LyrA-like_dom"/>
</dbReference>
<gene>
    <name evidence="4" type="ORF">VIN30_03945</name>
</gene>
<dbReference type="Pfam" id="PF02517">
    <property type="entry name" value="Rce1-like"/>
    <property type="match status" value="1"/>
</dbReference>
<feature type="compositionally biased region" description="Low complexity" evidence="1">
    <location>
        <begin position="8"/>
        <end position="27"/>
    </location>
</feature>
<evidence type="ECO:0000259" key="3">
    <source>
        <dbReference type="Pfam" id="PF02517"/>
    </source>
</evidence>
<keyword evidence="2" id="KW-0472">Membrane</keyword>
<evidence type="ECO:0000313" key="4">
    <source>
        <dbReference type="EMBL" id="MEC4175593.1"/>
    </source>
</evidence>
<keyword evidence="5" id="KW-1185">Reference proteome</keyword>
<evidence type="ECO:0000256" key="2">
    <source>
        <dbReference type="SAM" id="Phobius"/>
    </source>
</evidence>
<dbReference type="RefSeq" id="WP_338209448.1">
    <property type="nucleotide sequence ID" value="NZ_JAYMFF010000006.1"/>
</dbReference>
<keyword evidence="2" id="KW-0812">Transmembrane</keyword>
<feature type="domain" description="CAAX prenyl protease 2/Lysostaphin resistance protein A-like" evidence="3">
    <location>
        <begin position="104"/>
        <end position="215"/>
    </location>
</feature>
<accession>A0ABU6IGL7</accession>
<dbReference type="GO" id="GO:0006508">
    <property type="term" value="P:proteolysis"/>
    <property type="evidence" value="ECO:0007669"/>
    <property type="project" value="UniProtKB-KW"/>
</dbReference>
<feature type="transmembrane region" description="Helical" evidence="2">
    <location>
        <begin position="139"/>
        <end position="160"/>
    </location>
</feature>
<keyword evidence="2" id="KW-1133">Transmembrane helix</keyword>
<organism evidence="4 5">
    <name type="scientific">Adlercreutzia wanghongyangiae</name>
    <dbReference type="NCBI Taxonomy" id="3111451"/>
    <lineage>
        <taxon>Bacteria</taxon>
        <taxon>Bacillati</taxon>
        <taxon>Actinomycetota</taxon>
        <taxon>Coriobacteriia</taxon>
        <taxon>Eggerthellales</taxon>
        <taxon>Eggerthellaceae</taxon>
        <taxon>Adlercreutzia</taxon>
    </lineage>
</organism>
<feature type="transmembrane region" description="Helical" evidence="2">
    <location>
        <begin position="202"/>
        <end position="227"/>
    </location>
</feature>
<protein>
    <submittedName>
        <fullName evidence="4">CPBP family glutamic-type intramembrane protease</fullName>
        <ecNumber evidence="4">3.4.-.-</ecNumber>
    </submittedName>
</protein>